<keyword evidence="1" id="KW-0472">Membrane</keyword>
<dbReference type="OrthoDB" id="1122086at2"/>
<dbReference type="Proteomes" id="UP000029733">
    <property type="component" value="Unassembled WGS sequence"/>
</dbReference>
<proteinExistence type="predicted"/>
<gene>
    <name evidence="2" type="ORF">LS71_000500</name>
</gene>
<sequence>MGFWKRAIMLYVDGFRNLKLGKVLWRVIIIKLLIIFALLKVFVYDKNLSHIGDEQAKSAFVMDNLTKSTNK</sequence>
<dbReference type="Pfam" id="PF14899">
    <property type="entry name" value="DUF4492"/>
    <property type="match status" value="1"/>
</dbReference>
<feature type="transmembrane region" description="Helical" evidence="1">
    <location>
        <begin position="23"/>
        <end position="43"/>
    </location>
</feature>
<evidence type="ECO:0000313" key="2">
    <source>
        <dbReference type="EMBL" id="TLD97846.1"/>
    </source>
</evidence>
<protein>
    <submittedName>
        <fullName evidence="2">DUF4492 domain-containing protein</fullName>
    </submittedName>
</protein>
<keyword evidence="3" id="KW-1185">Reference proteome</keyword>
<evidence type="ECO:0000256" key="1">
    <source>
        <dbReference type="SAM" id="Phobius"/>
    </source>
</evidence>
<accession>A0A4U8TCY6</accession>
<keyword evidence="1" id="KW-0812">Transmembrane</keyword>
<dbReference type="InterPro" id="IPR027853">
    <property type="entry name" value="DUF4492"/>
</dbReference>
<keyword evidence="1" id="KW-1133">Transmembrane helix</keyword>
<dbReference type="EMBL" id="JRPR02000001">
    <property type="protein sequence ID" value="TLD97846.1"/>
    <property type="molecule type" value="Genomic_DNA"/>
</dbReference>
<dbReference type="STRING" id="1677920.LS71_01220"/>
<dbReference type="AlphaFoldDB" id="A0A4U8TCY6"/>
<reference evidence="2 3" key="1">
    <citation type="journal article" date="2014" name="Genome Announc.">
        <title>Draft genome sequences of eight enterohepatic helicobacter species isolated from both laboratory and wild rodents.</title>
        <authorList>
            <person name="Sheh A."/>
            <person name="Shen Z."/>
            <person name="Fox J.G."/>
        </authorList>
    </citation>
    <scope>NUCLEOTIDE SEQUENCE [LARGE SCALE GENOMIC DNA]</scope>
    <source>
        <strain evidence="2 3">MIT 09-6949</strain>
    </source>
</reference>
<organism evidence="2 3">
    <name type="scientific">Helicobacter jaachi</name>
    <dbReference type="NCBI Taxonomy" id="1677920"/>
    <lineage>
        <taxon>Bacteria</taxon>
        <taxon>Pseudomonadati</taxon>
        <taxon>Campylobacterota</taxon>
        <taxon>Epsilonproteobacteria</taxon>
        <taxon>Campylobacterales</taxon>
        <taxon>Helicobacteraceae</taxon>
        <taxon>Helicobacter</taxon>
    </lineage>
</organism>
<name>A0A4U8TCY6_9HELI</name>
<evidence type="ECO:0000313" key="3">
    <source>
        <dbReference type="Proteomes" id="UP000029733"/>
    </source>
</evidence>
<comment type="caution">
    <text evidence="2">The sequence shown here is derived from an EMBL/GenBank/DDBJ whole genome shotgun (WGS) entry which is preliminary data.</text>
</comment>